<sequence length="91" mass="10881">MQKKKRKNTMNHLDKINENSKNSNNNKRITLENKHNGVNYDDGNLLYDSIWHQNIYSRFETVASEKIILTHKNLNYKKKPKRSSYKKSKKS</sequence>
<reference evidence="2" key="1">
    <citation type="submission" date="2013-02" db="EMBL/GenBank/DDBJ databases">
        <title>The Genome Sequence of Plasmodium falciparum Santa Lucia.</title>
        <authorList>
            <consortium name="The Broad Institute Genome Sequencing Platform"/>
            <consortium name="The Broad Institute Genome Sequencing Center for Infectious Disease"/>
            <person name="Neafsey D."/>
            <person name="Cheeseman I."/>
            <person name="Volkman S."/>
            <person name="Adams J."/>
            <person name="Walker B."/>
            <person name="Young S.K."/>
            <person name="Zeng Q."/>
            <person name="Gargeya S."/>
            <person name="Fitzgerald M."/>
            <person name="Haas B."/>
            <person name="Abouelleil A."/>
            <person name="Alvarado L."/>
            <person name="Arachchi H.M."/>
            <person name="Berlin A.M."/>
            <person name="Chapman S.B."/>
            <person name="Dewar J."/>
            <person name="Goldberg J."/>
            <person name="Griggs A."/>
            <person name="Gujja S."/>
            <person name="Hansen M."/>
            <person name="Howarth C."/>
            <person name="Imamovic A."/>
            <person name="Larimer J."/>
            <person name="McCowan C."/>
            <person name="Murphy C."/>
            <person name="Neiman D."/>
            <person name="Pearson M."/>
            <person name="Priest M."/>
            <person name="Roberts A."/>
            <person name="Saif S."/>
            <person name="Shea T."/>
            <person name="Sisk P."/>
            <person name="Sykes S."/>
            <person name="Wortman J."/>
            <person name="Nusbaum C."/>
            <person name="Birren B."/>
        </authorList>
    </citation>
    <scope>NUCLEOTIDE SEQUENCE [LARGE SCALE GENOMIC DNA]</scope>
    <source>
        <strain evidence="2">Santa Lucia</strain>
    </source>
</reference>
<dbReference type="EMBL" id="KE123494">
    <property type="protein sequence ID" value="EUT85952.1"/>
    <property type="molecule type" value="Genomic_DNA"/>
</dbReference>
<proteinExistence type="predicted"/>
<name>W7FYQ6_PLAFA</name>
<evidence type="ECO:0000313" key="2">
    <source>
        <dbReference type="EMBL" id="EUT85952.1"/>
    </source>
</evidence>
<protein>
    <submittedName>
        <fullName evidence="2">Uncharacterized protein</fullName>
    </submittedName>
</protein>
<organism evidence="2">
    <name type="scientific">Plasmodium falciparum Santa Lucia</name>
    <dbReference type="NCBI Taxonomy" id="478859"/>
    <lineage>
        <taxon>Eukaryota</taxon>
        <taxon>Sar</taxon>
        <taxon>Alveolata</taxon>
        <taxon>Apicomplexa</taxon>
        <taxon>Aconoidasida</taxon>
        <taxon>Haemosporida</taxon>
        <taxon>Plasmodiidae</taxon>
        <taxon>Plasmodium</taxon>
        <taxon>Plasmodium (Laverania)</taxon>
    </lineage>
</organism>
<evidence type="ECO:0000256" key="1">
    <source>
        <dbReference type="SAM" id="MobiDB-lite"/>
    </source>
</evidence>
<feature type="region of interest" description="Disordered" evidence="1">
    <location>
        <begin position="1"/>
        <end position="36"/>
    </location>
</feature>
<accession>W7FYQ6</accession>
<dbReference type="AlphaFoldDB" id="W7FYQ6"/>
<gene>
    <name evidence="2" type="ORF">PFAG_02660</name>
</gene>
<dbReference type="Proteomes" id="UP000030666">
    <property type="component" value="Unassembled WGS sequence"/>
</dbReference>